<evidence type="ECO:0000313" key="9">
    <source>
        <dbReference type="EMBL" id="KAI1723668.1"/>
    </source>
</evidence>
<dbReference type="Pfam" id="PF00782">
    <property type="entry name" value="DSPc"/>
    <property type="match status" value="1"/>
</dbReference>
<dbReference type="SMART" id="SM00195">
    <property type="entry name" value="DSPc"/>
    <property type="match status" value="1"/>
</dbReference>
<dbReference type="CDD" id="cd14498">
    <property type="entry name" value="DSP"/>
    <property type="match status" value="1"/>
</dbReference>
<dbReference type="PROSITE" id="PS50054">
    <property type="entry name" value="TYR_PHOSPHATASE_DUAL"/>
    <property type="match status" value="1"/>
</dbReference>
<gene>
    <name evidence="9" type="ORF">DdX_03838</name>
</gene>
<evidence type="ECO:0000259" key="8">
    <source>
        <dbReference type="PROSITE" id="PS50056"/>
    </source>
</evidence>
<dbReference type="GO" id="GO:0008138">
    <property type="term" value="F:protein tyrosine/serine/threonine phosphatase activity"/>
    <property type="evidence" value="ECO:0007669"/>
    <property type="project" value="InterPro"/>
</dbReference>
<keyword evidence="3" id="KW-0378">Hydrolase</keyword>
<evidence type="ECO:0000256" key="2">
    <source>
        <dbReference type="ARBA" id="ARBA00013064"/>
    </source>
</evidence>
<dbReference type="PIRSF" id="PIRSF000941">
    <property type="entry name" value="DUSP12"/>
    <property type="match status" value="1"/>
</dbReference>
<evidence type="ECO:0000256" key="5">
    <source>
        <dbReference type="PIRSR" id="PIRSR000941-50"/>
    </source>
</evidence>
<dbReference type="InterPro" id="IPR020422">
    <property type="entry name" value="TYR_PHOSPHATASE_DUAL_dom"/>
</dbReference>
<comment type="caution">
    <text evidence="9">The sequence shown here is derived from an EMBL/GenBank/DDBJ whole genome shotgun (WGS) entry which is preliminary data.</text>
</comment>
<accession>A0AAD4R569</accession>
<comment type="similarity">
    <text evidence="1">Belongs to the protein-tyrosine phosphatase family. Non-receptor class dual specificity subfamily.</text>
</comment>
<evidence type="ECO:0000313" key="10">
    <source>
        <dbReference type="Proteomes" id="UP001201812"/>
    </source>
</evidence>
<dbReference type="EMBL" id="JAKKPZ010000003">
    <property type="protein sequence ID" value="KAI1723668.1"/>
    <property type="molecule type" value="Genomic_DNA"/>
</dbReference>
<name>A0AAD4R569_9BILA</name>
<keyword evidence="4" id="KW-0904">Protein phosphatase</keyword>
<feature type="compositionally biased region" description="Polar residues" evidence="6">
    <location>
        <begin position="172"/>
        <end position="221"/>
    </location>
</feature>
<dbReference type="GO" id="GO:0004725">
    <property type="term" value="F:protein tyrosine phosphatase activity"/>
    <property type="evidence" value="ECO:0007669"/>
    <property type="project" value="UniProtKB-EC"/>
</dbReference>
<sequence length="342" mass="38511">MIDKIMDGLFISDAASVISQRGKRRMKELNVHRVLTVSAMPIKETDRLPGIDYKFVFMMDMTTQDILGNGLLEECLRFINTSLRDGNNVLVHCEVGISRSVTVVAAYVMRQFQWSVDKAIMFVQKARPIACPNLSFLQQLSIFEQMGYKADARALAQSSLYRNYCADTGNIPTPASQDSGHATLSPASSRPTSRMDSDTALTSSRRGSLPSTEDPQPSTKMHTLDDPEKIAEFSFRCRRCRNDLFYDMHIMYHTKGGLNFDSDLRDSTRRRGSTQERCGFEYLITPMKWMDLAEYQGKIHCPKCGEKLGQYIWGGRMCMGDNECPSFANIKQCGAFGKTTAS</sequence>
<dbReference type="InterPro" id="IPR029021">
    <property type="entry name" value="Prot-tyrosine_phosphatase-like"/>
</dbReference>
<evidence type="ECO:0000256" key="6">
    <source>
        <dbReference type="SAM" id="MobiDB-lite"/>
    </source>
</evidence>
<dbReference type="EC" id="3.1.3.48" evidence="2"/>
<dbReference type="InterPro" id="IPR000387">
    <property type="entry name" value="Tyr_Pase_dom"/>
</dbReference>
<organism evidence="9 10">
    <name type="scientific">Ditylenchus destructor</name>
    <dbReference type="NCBI Taxonomy" id="166010"/>
    <lineage>
        <taxon>Eukaryota</taxon>
        <taxon>Metazoa</taxon>
        <taxon>Ecdysozoa</taxon>
        <taxon>Nematoda</taxon>
        <taxon>Chromadorea</taxon>
        <taxon>Rhabditida</taxon>
        <taxon>Tylenchina</taxon>
        <taxon>Tylenchomorpha</taxon>
        <taxon>Sphaerularioidea</taxon>
        <taxon>Anguinidae</taxon>
        <taxon>Anguininae</taxon>
        <taxon>Ditylenchus</taxon>
    </lineage>
</organism>
<dbReference type="PROSITE" id="PS50056">
    <property type="entry name" value="TYR_PHOSPHATASE_2"/>
    <property type="match status" value="1"/>
</dbReference>
<keyword evidence="10" id="KW-1185">Reference proteome</keyword>
<feature type="domain" description="Tyrosine specific protein phosphatases" evidence="8">
    <location>
        <begin position="73"/>
        <end position="128"/>
    </location>
</feature>
<dbReference type="GO" id="GO:0005634">
    <property type="term" value="C:nucleus"/>
    <property type="evidence" value="ECO:0007669"/>
    <property type="project" value="TreeGrafter"/>
</dbReference>
<evidence type="ECO:0000256" key="3">
    <source>
        <dbReference type="ARBA" id="ARBA00022801"/>
    </source>
</evidence>
<dbReference type="Gene3D" id="3.90.190.10">
    <property type="entry name" value="Protein tyrosine phosphatase superfamily"/>
    <property type="match status" value="1"/>
</dbReference>
<proteinExistence type="inferred from homology"/>
<dbReference type="SUPFAM" id="SSF52799">
    <property type="entry name" value="(Phosphotyrosine protein) phosphatases II"/>
    <property type="match status" value="1"/>
</dbReference>
<dbReference type="PANTHER" id="PTHR45848">
    <property type="entry name" value="DUAL SPECIFICITY PROTEIN PHOSPHATASE 12 FAMILY MEMBER"/>
    <property type="match status" value="1"/>
</dbReference>
<evidence type="ECO:0000256" key="1">
    <source>
        <dbReference type="ARBA" id="ARBA00008601"/>
    </source>
</evidence>
<reference evidence="9" key="1">
    <citation type="submission" date="2022-01" db="EMBL/GenBank/DDBJ databases">
        <title>Genome Sequence Resource for Two Populations of Ditylenchus destructor, the Migratory Endoparasitic Phytonematode.</title>
        <authorList>
            <person name="Zhang H."/>
            <person name="Lin R."/>
            <person name="Xie B."/>
        </authorList>
    </citation>
    <scope>NUCLEOTIDE SEQUENCE</scope>
    <source>
        <strain evidence="9">BazhouSP</strain>
    </source>
</reference>
<dbReference type="Proteomes" id="UP001201812">
    <property type="component" value="Unassembled WGS sequence"/>
</dbReference>
<dbReference type="AlphaFoldDB" id="A0AAD4R569"/>
<evidence type="ECO:0000256" key="4">
    <source>
        <dbReference type="ARBA" id="ARBA00022912"/>
    </source>
</evidence>
<feature type="active site" description="Phosphocysteine intermediate" evidence="5">
    <location>
        <position position="93"/>
    </location>
</feature>
<dbReference type="InterPro" id="IPR016278">
    <property type="entry name" value="DUSP12"/>
</dbReference>
<dbReference type="PANTHER" id="PTHR45848:SF4">
    <property type="entry name" value="DUAL SPECIFICITY PROTEIN PHOSPHATASE 12"/>
    <property type="match status" value="1"/>
</dbReference>
<dbReference type="InterPro" id="IPR000340">
    <property type="entry name" value="Dual-sp_phosphatase_cat-dom"/>
</dbReference>
<evidence type="ECO:0000259" key="7">
    <source>
        <dbReference type="PROSITE" id="PS50054"/>
    </source>
</evidence>
<feature type="domain" description="Tyrosine-protein phosphatase" evidence="7">
    <location>
        <begin position="1"/>
        <end position="149"/>
    </location>
</feature>
<protein>
    <recommendedName>
        <fullName evidence="2">protein-tyrosine-phosphatase</fullName>
        <ecNumber evidence="2">3.1.3.48</ecNumber>
    </recommendedName>
</protein>
<feature type="region of interest" description="Disordered" evidence="6">
    <location>
        <begin position="172"/>
        <end position="225"/>
    </location>
</feature>